<evidence type="ECO:0000259" key="3">
    <source>
        <dbReference type="Pfam" id="PF00850"/>
    </source>
</evidence>
<dbReference type="InterPro" id="IPR044150">
    <property type="entry name" value="HDAC_classIV"/>
</dbReference>
<dbReference type="PRINTS" id="PR01270">
    <property type="entry name" value="HDASUPER"/>
</dbReference>
<comment type="caution">
    <text evidence="4">The sequence shown here is derived from an EMBL/GenBank/DDBJ whole genome shotgun (WGS) entry which is preliminary data.</text>
</comment>
<dbReference type="PANTHER" id="PTHR10625:SF19">
    <property type="entry name" value="HISTONE DEACETYLASE 12"/>
    <property type="match status" value="1"/>
</dbReference>
<dbReference type="Gene3D" id="3.40.800.20">
    <property type="entry name" value="Histone deacetylase domain"/>
    <property type="match status" value="1"/>
</dbReference>
<dbReference type="GO" id="GO:0004407">
    <property type="term" value="F:histone deacetylase activity"/>
    <property type="evidence" value="ECO:0007669"/>
    <property type="project" value="InterPro"/>
</dbReference>
<proteinExistence type="inferred from homology"/>
<dbReference type="AlphaFoldDB" id="A0A7Y2E964"/>
<protein>
    <submittedName>
        <fullName evidence="4">Histone deacetylase</fullName>
    </submittedName>
</protein>
<keyword evidence="2" id="KW-0378">Hydrolase</keyword>
<dbReference type="SUPFAM" id="SSF52768">
    <property type="entry name" value="Arginase/deacetylase"/>
    <property type="match status" value="1"/>
</dbReference>
<reference evidence="4 5" key="1">
    <citation type="submission" date="2020-03" db="EMBL/GenBank/DDBJ databases">
        <title>Metabolic flexibility allows generalist bacteria to become dominant in a frequently disturbed ecosystem.</title>
        <authorList>
            <person name="Chen Y.-J."/>
            <person name="Leung P.M."/>
            <person name="Bay S.K."/>
            <person name="Hugenholtz P."/>
            <person name="Kessler A.J."/>
            <person name="Shelley G."/>
            <person name="Waite D.W."/>
            <person name="Cook P.L."/>
            <person name="Greening C."/>
        </authorList>
    </citation>
    <scope>NUCLEOTIDE SEQUENCE [LARGE SCALE GENOMIC DNA]</scope>
    <source>
        <strain evidence="4">SS_bin_28</strain>
    </source>
</reference>
<evidence type="ECO:0000313" key="4">
    <source>
        <dbReference type="EMBL" id="NNF05574.1"/>
    </source>
</evidence>
<sequence length="304" mass="33374">MPALVYSPSYGADIGAHVFPVQKYGMVRDQLLASGSFEPEAFLLPRSYGTEVLQLVHRKDYLDDLLNLRQTQETMRSELPLDQPILNWFLTAVDGTITATAEALGCGAAFHIGGGFHHAYPGHAEGFCYLNDVGVASAFALKAGWVEKVSVVDLDVHQGNGTARMFQGEDRVFTFSMHQQNNYPMPKEKGDLDVGLRDRMGDEEYLQQLDEGLAKSIYDQKPNLVQYVAGADPYHADQLGGLSLSFDGLRARDRMVYEAAKQVGAVVVATTAGGYAVRAEDTAKIHTNAVLEMLEVWPQEDGLK</sequence>
<dbReference type="InterPro" id="IPR023801">
    <property type="entry name" value="His_deacetylse_dom"/>
</dbReference>
<dbReference type="GO" id="GO:0016787">
    <property type="term" value="F:hydrolase activity"/>
    <property type="evidence" value="ECO:0007669"/>
    <property type="project" value="UniProtKB-KW"/>
</dbReference>
<dbReference type="InterPro" id="IPR000286">
    <property type="entry name" value="HDACs"/>
</dbReference>
<dbReference type="Proteomes" id="UP000547674">
    <property type="component" value="Unassembled WGS sequence"/>
</dbReference>
<dbReference type="EMBL" id="JABDJR010000080">
    <property type="protein sequence ID" value="NNF05574.1"/>
    <property type="molecule type" value="Genomic_DNA"/>
</dbReference>
<evidence type="ECO:0000313" key="5">
    <source>
        <dbReference type="Proteomes" id="UP000547674"/>
    </source>
</evidence>
<gene>
    <name evidence="4" type="ORF">HKN21_02325</name>
</gene>
<dbReference type="InterPro" id="IPR037138">
    <property type="entry name" value="His_deacetylse_dom_sf"/>
</dbReference>
<dbReference type="PANTHER" id="PTHR10625">
    <property type="entry name" value="HISTONE DEACETYLASE HDAC1-RELATED"/>
    <property type="match status" value="1"/>
</dbReference>
<comment type="similarity">
    <text evidence="1">Belongs to the histone deacetylase family.</text>
</comment>
<dbReference type="GO" id="GO:0040029">
    <property type="term" value="P:epigenetic regulation of gene expression"/>
    <property type="evidence" value="ECO:0007669"/>
    <property type="project" value="TreeGrafter"/>
</dbReference>
<dbReference type="CDD" id="cd09993">
    <property type="entry name" value="HDAC_classIV"/>
    <property type="match status" value="1"/>
</dbReference>
<evidence type="ECO:0000256" key="1">
    <source>
        <dbReference type="ARBA" id="ARBA00005947"/>
    </source>
</evidence>
<name>A0A7Y2E964_UNCEI</name>
<accession>A0A7Y2E964</accession>
<feature type="domain" description="Histone deacetylase" evidence="3">
    <location>
        <begin position="17"/>
        <end position="280"/>
    </location>
</feature>
<evidence type="ECO:0000256" key="2">
    <source>
        <dbReference type="ARBA" id="ARBA00022801"/>
    </source>
</evidence>
<dbReference type="Pfam" id="PF00850">
    <property type="entry name" value="Hist_deacetyl"/>
    <property type="match status" value="1"/>
</dbReference>
<dbReference type="InterPro" id="IPR023696">
    <property type="entry name" value="Ureohydrolase_dom_sf"/>
</dbReference>
<organism evidence="4 5">
    <name type="scientific">Eiseniibacteriota bacterium</name>
    <dbReference type="NCBI Taxonomy" id="2212470"/>
    <lineage>
        <taxon>Bacteria</taxon>
        <taxon>Candidatus Eiseniibacteriota</taxon>
    </lineage>
</organism>